<feature type="compositionally biased region" description="Low complexity" evidence="1">
    <location>
        <begin position="896"/>
        <end position="907"/>
    </location>
</feature>
<protein>
    <submittedName>
        <fullName evidence="3">Maturase</fullName>
    </submittedName>
</protein>
<feature type="region of interest" description="Disordered" evidence="1">
    <location>
        <begin position="749"/>
        <end position="770"/>
    </location>
</feature>
<feature type="compositionally biased region" description="Basic and acidic residues" evidence="1">
    <location>
        <begin position="173"/>
        <end position="189"/>
    </location>
</feature>
<feature type="domain" description="Reverse transcriptase" evidence="2">
    <location>
        <begin position="1"/>
        <end position="433"/>
    </location>
</feature>
<feature type="region of interest" description="Disordered" evidence="1">
    <location>
        <begin position="317"/>
        <end position="368"/>
    </location>
</feature>
<feature type="region of interest" description="Disordered" evidence="1">
    <location>
        <begin position="155"/>
        <end position="225"/>
    </location>
</feature>
<reference evidence="3" key="1">
    <citation type="journal article" date="2020" name="Mol. Biol. Evol.">
        <title>Extensive Shifts from Cis- to Trans-splicing of Gymnosperm Mitochondrial Introns.</title>
        <authorList>
            <person name="Guo W."/>
            <person name="Zhu A."/>
            <person name="Fan W."/>
            <person name="Adams R.P."/>
            <person name="Mower J.P."/>
        </authorList>
    </citation>
    <scope>NUCLEOTIDE SEQUENCE</scope>
</reference>
<dbReference type="CDD" id="cd01651">
    <property type="entry name" value="RT_G2_intron"/>
    <property type="match status" value="1"/>
</dbReference>
<dbReference type="PANTHER" id="PTHR33642:SF5">
    <property type="entry name" value="MATURASE"/>
    <property type="match status" value="1"/>
</dbReference>
<evidence type="ECO:0000259" key="2">
    <source>
        <dbReference type="PROSITE" id="PS50878"/>
    </source>
</evidence>
<feature type="region of interest" description="Disordered" evidence="1">
    <location>
        <begin position="662"/>
        <end position="682"/>
    </location>
</feature>
<dbReference type="GO" id="GO:0005739">
    <property type="term" value="C:mitochondrion"/>
    <property type="evidence" value="ECO:0007669"/>
    <property type="project" value="TreeGrafter"/>
</dbReference>
<dbReference type="InterPro" id="IPR000477">
    <property type="entry name" value="RT_dom"/>
</dbReference>
<gene>
    <name evidence="3" type="primary">matR</name>
</gene>
<keyword evidence="3" id="KW-0496">Mitochondrion</keyword>
<name>A0A6M3X3I6_TAXBA</name>
<dbReference type="PANTHER" id="PTHR33642">
    <property type="entry name" value="COX1/OXI3 INTRON 1 PROTEIN-RELATED"/>
    <property type="match status" value="1"/>
</dbReference>
<dbReference type="AlphaFoldDB" id="A0A6M3X3I6"/>
<evidence type="ECO:0000313" key="3">
    <source>
        <dbReference type="EMBL" id="QJH92132.1"/>
    </source>
</evidence>
<accession>A0A6M3X3I6</accession>
<dbReference type="PROSITE" id="PS50878">
    <property type="entry name" value="RT_POL"/>
    <property type="match status" value="1"/>
</dbReference>
<feature type="compositionally biased region" description="Basic and acidic residues" evidence="1">
    <location>
        <begin position="198"/>
        <end position="208"/>
    </location>
</feature>
<dbReference type="Pfam" id="PF01348">
    <property type="entry name" value="Intron_maturas2"/>
    <property type="match status" value="1"/>
</dbReference>
<feature type="compositionally biased region" description="Pro residues" evidence="1">
    <location>
        <begin position="912"/>
        <end position="924"/>
    </location>
</feature>
<evidence type="ECO:0000256" key="1">
    <source>
        <dbReference type="SAM" id="MobiDB-lite"/>
    </source>
</evidence>
<organism evidence="3">
    <name type="scientific">Taxus baccata</name>
    <name type="common">English yew</name>
    <dbReference type="NCBI Taxonomy" id="25629"/>
    <lineage>
        <taxon>Eukaryota</taxon>
        <taxon>Viridiplantae</taxon>
        <taxon>Streptophyta</taxon>
        <taxon>Embryophyta</taxon>
        <taxon>Tracheophyta</taxon>
        <taxon>Spermatophyta</taxon>
        <taxon>Pinopsida</taxon>
        <taxon>Pinidae</taxon>
        <taxon>Conifers II</taxon>
        <taxon>Cupressales</taxon>
        <taxon>Taxaceae</taxon>
        <taxon>Taxus</taxon>
    </lineage>
</organism>
<sequence>MTTPNGKSRPLTVVVPIEKIMKRAIRAVLESIYDPEFLDTSHFRPGRGCHSALIRIRKEWGYSNWFLEFGISKCFHTIDRHRLIPILKEEIDGGAGKNSLFFRLIGPPPYRSGTRPPSNYMLDPARRFFFSPIYLGGARPPLDIWDRDMDIAATRPPPDRHRAPPLPPLYRVENYREGGRGRPPERGPIYREGGSRSLYRDMARDRGGLSRSGGGDSLLSGGSRPVGRGAPLPLYLLYGGPSTDRERGIGSRPSSVLLSALLGNIYLHKLDQEIERIQQKHAPYLYIPIVRITKLVPDDHPDDQYALNLDRELNRPYSSKGAPLSRSRGAGEGFAPPYLDRPPRPRGARSIYRVPPSRSMGPLSGGRPRPEGGIRICYARYADDFLLGIVGTVELPRGIQKRITHFLQSGLNGSAGFTTIAARSTVEFPGTVIRATRARGTRDKIGGGPYRNGGVGPRELEKRRRAKHRIHLTASHLRSAIHSKLEDLGRSIPIQQLCRRSEQLTLSIYGALDPPLSLSRVGHRSTSGPHRIRSIGSTPDLDRPPQPPYRHRGGGPSRYMGPLSPNSIEGGGRPPASIYIAGENSPPSGEIGPNREMALPPFSISRLGERWPSIERDGREMAPSPPSLLYLGSRSYDQIWAGGRAGAERAPTRYSRPHRIRSIGRGAPLPRGAYRSIGGPSDPLETPIYNSQLYMEGGGGGPSPSLISGYGYGGERQLNSIIHTTLTPRSIDRVLSRWSSAPPYLDRAPPLDLSGGVPRSPRPRGGRGPFVDREPLSELWCPPLSLYGPRPPYLYMGITLESPVAISIYTHSIWEIGGPHIWIGPNRETAPPPFSISRLGERWPYRERDGREMAPSICPSRSICGRAGAYRSRGEHTLESLPRPRGAISISRVPPSRSMGSRYSRGRVPTLDSPPRPPSIPPSIPRGGALSRSGGGALSRSGGGRVAGRRAHAHIERGRGRRWPGGPIGRSPSRSAVSGSELTAGKSARQESSKTQIKAPVRKILQRLRDRGIISRRRAWPTHVACLTNVGDEDIVNRFAGVAISLPSHYRCRDNFYQVRTIVDYQIRWSAISTPAHKHKSSARKIIPEYSRDLHIVNGGKTLAESPNSIELRKLGPLTSEDLDYLDTEHAYKTFSQVYIRYA</sequence>
<dbReference type="InterPro" id="IPR024937">
    <property type="entry name" value="Domain_X"/>
</dbReference>
<geneLocation type="mitochondrion" evidence="3"/>
<dbReference type="GO" id="GO:0090615">
    <property type="term" value="P:mitochondrial mRNA processing"/>
    <property type="evidence" value="ECO:0007669"/>
    <property type="project" value="TreeGrafter"/>
</dbReference>
<proteinExistence type="predicted"/>
<feature type="region of interest" description="Disordered" evidence="1">
    <location>
        <begin position="874"/>
        <end position="997"/>
    </location>
</feature>
<dbReference type="GO" id="GO:0003964">
    <property type="term" value="F:RNA-directed DNA polymerase activity"/>
    <property type="evidence" value="ECO:0007669"/>
    <property type="project" value="TreeGrafter"/>
</dbReference>
<dbReference type="EMBL" id="MN965366">
    <property type="protein sequence ID" value="QJH92132.1"/>
    <property type="molecule type" value="Genomic_DNA"/>
</dbReference>
<feature type="compositionally biased region" description="Gly residues" evidence="1">
    <location>
        <begin position="933"/>
        <end position="946"/>
    </location>
</feature>
<dbReference type="GO" id="GO:0006315">
    <property type="term" value="P:homing of group II introns"/>
    <property type="evidence" value="ECO:0007669"/>
    <property type="project" value="TreeGrafter"/>
</dbReference>
<feature type="region of interest" description="Disordered" evidence="1">
    <location>
        <begin position="519"/>
        <end position="578"/>
    </location>
</feature>